<name>A0A0B5EJ79_STRA4</name>
<accession>A0A0B5EJ79</accession>
<dbReference type="InterPro" id="IPR027417">
    <property type="entry name" value="P-loop_NTPase"/>
</dbReference>
<sequence>MLLRPSPRPPAGTAPIVLKILIAGGFGAGKTTAVGAVSEITPLSTEEYLTEAGADVDSLAGLEAKRTTTVAFDFGRLSLPDAPMPLELFLFGTPGQDRFVDLWYELARGAVGAVVLVDTRRLESSFTPVSFFEDIGLPFVVAVNHFDGAHHYHPEQVRTALELPTSVPVVACDARDRNHVAGVLLTLVGHAETRTSAGRGYSAPTTLQEA</sequence>
<gene>
    <name evidence="5" type="ORF">SLNWT_1173</name>
</gene>
<dbReference type="Pfam" id="PF03029">
    <property type="entry name" value="ATP_bind_1"/>
    <property type="match status" value="1"/>
</dbReference>
<keyword evidence="4" id="KW-0342">GTP-binding</keyword>
<dbReference type="PANTHER" id="PTHR42708">
    <property type="entry name" value="ATP/GTP-BINDING PROTEIN-RELATED"/>
    <property type="match status" value="1"/>
</dbReference>
<dbReference type="SUPFAM" id="SSF52540">
    <property type="entry name" value="P-loop containing nucleoside triphosphate hydrolases"/>
    <property type="match status" value="1"/>
</dbReference>
<dbReference type="KEGG" id="sals:SLNWT_1173"/>
<dbReference type="GO" id="GO:0005525">
    <property type="term" value="F:GTP binding"/>
    <property type="evidence" value="ECO:0007669"/>
    <property type="project" value="UniProtKB-KW"/>
</dbReference>
<protein>
    <submittedName>
        <fullName evidence="5">ATP/GTP-binding protein</fullName>
    </submittedName>
</protein>
<dbReference type="GO" id="GO:0016787">
    <property type="term" value="F:hydrolase activity"/>
    <property type="evidence" value="ECO:0007669"/>
    <property type="project" value="UniProtKB-KW"/>
</dbReference>
<dbReference type="InterPro" id="IPR004130">
    <property type="entry name" value="Gpn"/>
</dbReference>
<dbReference type="PANTHER" id="PTHR42708:SF1">
    <property type="entry name" value="GLIDING MOTILITY PROTEIN MGLA"/>
    <property type="match status" value="1"/>
</dbReference>
<keyword evidence="6" id="KW-1185">Reference proteome</keyword>
<dbReference type="Gene3D" id="3.40.50.300">
    <property type="entry name" value="P-loop containing nucleotide triphosphate hydrolases"/>
    <property type="match status" value="1"/>
</dbReference>
<dbReference type="Proteomes" id="UP000031523">
    <property type="component" value="Chromosome"/>
</dbReference>
<evidence type="ECO:0000256" key="3">
    <source>
        <dbReference type="ARBA" id="ARBA00022801"/>
    </source>
</evidence>
<organism evidence="5 6">
    <name type="scientific">Streptomyces albus (strain ATCC 21838 / DSM 41398 / FERM P-419 / JCM 4703 / NBRC 107858)</name>
    <dbReference type="NCBI Taxonomy" id="1081613"/>
    <lineage>
        <taxon>Bacteria</taxon>
        <taxon>Bacillati</taxon>
        <taxon>Actinomycetota</taxon>
        <taxon>Actinomycetes</taxon>
        <taxon>Kitasatosporales</taxon>
        <taxon>Streptomycetaceae</taxon>
        <taxon>Streptomyces</taxon>
    </lineage>
</organism>
<comment type="similarity">
    <text evidence="1">Belongs to the GPN-loop GTPase family.</text>
</comment>
<proteinExistence type="inferred from homology"/>
<evidence type="ECO:0000313" key="6">
    <source>
        <dbReference type="Proteomes" id="UP000031523"/>
    </source>
</evidence>
<evidence type="ECO:0000256" key="4">
    <source>
        <dbReference type="ARBA" id="ARBA00023134"/>
    </source>
</evidence>
<evidence type="ECO:0000256" key="2">
    <source>
        <dbReference type="ARBA" id="ARBA00022741"/>
    </source>
</evidence>
<dbReference type="EMBL" id="CP010519">
    <property type="protein sequence ID" value="AJE81549.1"/>
    <property type="molecule type" value="Genomic_DNA"/>
</dbReference>
<keyword evidence="2" id="KW-0547">Nucleotide-binding</keyword>
<evidence type="ECO:0000313" key="5">
    <source>
        <dbReference type="EMBL" id="AJE81549.1"/>
    </source>
</evidence>
<dbReference type="AlphaFoldDB" id="A0A0B5EJ79"/>
<reference evidence="5 6" key="1">
    <citation type="submission" date="2015-01" db="EMBL/GenBank/DDBJ databases">
        <title>Enhanced salinomycin production by adjusting the supply of polyketide extender units in Streptomyce albus DSM 41398.</title>
        <authorList>
            <person name="Lu C."/>
        </authorList>
    </citation>
    <scope>NUCLEOTIDE SEQUENCE [LARGE SCALE GENOMIC DNA]</scope>
    <source>
        <strain evidence="6">ATCC 21838 / DSM 41398 / FERM P-419 / JCM 4703 / NBRC 107858</strain>
    </source>
</reference>
<evidence type="ECO:0000256" key="1">
    <source>
        <dbReference type="ARBA" id="ARBA00005290"/>
    </source>
</evidence>
<dbReference type="InterPro" id="IPR052705">
    <property type="entry name" value="Gliding_Motility_GTPase"/>
</dbReference>
<dbReference type="CDD" id="cd00882">
    <property type="entry name" value="Ras_like_GTPase"/>
    <property type="match status" value="1"/>
</dbReference>
<keyword evidence="3" id="KW-0378">Hydrolase</keyword>